<dbReference type="PaxDb" id="35128-Thaps24754"/>
<feature type="domain" description="PD-(D/E)XK endonuclease-like" evidence="3">
    <location>
        <begin position="123"/>
        <end position="385"/>
    </location>
</feature>
<feature type="chain" id="PRO_5002869275" description="PD-(D/E)XK endonuclease-like domain-containing protein" evidence="2">
    <location>
        <begin position="34"/>
        <end position="539"/>
    </location>
</feature>
<protein>
    <recommendedName>
        <fullName evidence="3">PD-(D/E)XK endonuclease-like domain-containing protein</fullName>
    </recommendedName>
</protein>
<dbReference type="Proteomes" id="UP000001449">
    <property type="component" value="Chromosome 14"/>
</dbReference>
<keyword evidence="5" id="KW-1185">Reference proteome</keyword>
<gene>
    <name evidence="4" type="ORF">THAPSDRAFT_24754</name>
</gene>
<sequence length="539" mass="61565">MKTTVSFQLLYSSSSLFILLLHLSSLTSPTTSAQTIALAMLPTMSRSMARSHLRRLTGVPFISPRHQLGKRLPPIITMHSSSTSSEVPPTTPATNDDLLDPYQVLRNLHPNSNNKPIIPHPTHLSPTSLEQFTKCPQAFFFLYILKLKPDPPMTEQLARGIICHSALEEVFDLRPEERTLENLSNLFRREWRKHRVGDESGHGEDSGRASGGTKDEGYGTLFRTFDRDDDVGDDRGDKNSHYDVEAEIEWGKSSLRLLQNYYELEDPKLIRTPNPAATEMWVNARFPLEGSSNDRLDGGRVDNTEDSTFVVRGKIDRIDLSPLTTSNKVQLQIIDYKTGKKPNFKYLPAVNERIENEQFWKMKVYALVLWKMIQQTDKNNAIYHANYQTSDYSGQEKDKQDYTFGLSWLFQQKILQAVDNTNQKNINWSNILELSSLRLMFLTSHLDDVSTNNPTILANSNDNIIGKATILDYPLGSNPAGFESILDQTEREIQSLARGIKQLVEMQDPLAFKHCDWKYCSCHELRGRFRRGTVWMDEC</sequence>
<organism evidence="4 5">
    <name type="scientific">Thalassiosira pseudonana</name>
    <name type="common">Marine diatom</name>
    <name type="synonym">Cyclotella nana</name>
    <dbReference type="NCBI Taxonomy" id="35128"/>
    <lineage>
        <taxon>Eukaryota</taxon>
        <taxon>Sar</taxon>
        <taxon>Stramenopiles</taxon>
        <taxon>Ochrophyta</taxon>
        <taxon>Bacillariophyta</taxon>
        <taxon>Coscinodiscophyceae</taxon>
        <taxon>Thalassiosirophycidae</taxon>
        <taxon>Thalassiosirales</taxon>
        <taxon>Thalassiosiraceae</taxon>
        <taxon>Thalassiosira</taxon>
    </lineage>
</organism>
<dbReference type="Pfam" id="PF12705">
    <property type="entry name" value="PDDEXK_1"/>
    <property type="match status" value="1"/>
</dbReference>
<dbReference type="KEGG" id="tps:THAPSDRAFT_24754"/>
<evidence type="ECO:0000256" key="2">
    <source>
        <dbReference type="SAM" id="SignalP"/>
    </source>
</evidence>
<dbReference type="RefSeq" id="XP_002293851.1">
    <property type="nucleotide sequence ID" value="XM_002293815.1"/>
</dbReference>
<dbReference type="EMBL" id="CM000649">
    <property type="protein sequence ID" value="EED88860.1"/>
    <property type="molecule type" value="Genomic_DNA"/>
</dbReference>
<dbReference type="STRING" id="35128.B8CBY7"/>
<feature type="region of interest" description="Disordered" evidence="1">
    <location>
        <begin position="195"/>
        <end position="219"/>
    </location>
</feature>
<evidence type="ECO:0000259" key="3">
    <source>
        <dbReference type="Pfam" id="PF12705"/>
    </source>
</evidence>
<feature type="compositionally biased region" description="Basic and acidic residues" evidence="1">
    <location>
        <begin position="196"/>
        <end position="217"/>
    </location>
</feature>
<accession>B8CBY7</accession>
<dbReference type="AlphaFoldDB" id="B8CBY7"/>
<evidence type="ECO:0000313" key="4">
    <source>
        <dbReference type="EMBL" id="EED88860.1"/>
    </source>
</evidence>
<reference evidence="4 5" key="2">
    <citation type="journal article" date="2008" name="Nature">
        <title>The Phaeodactylum genome reveals the evolutionary history of diatom genomes.</title>
        <authorList>
            <person name="Bowler C."/>
            <person name="Allen A.E."/>
            <person name="Badger J.H."/>
            <person name="Grimwood J."/>
            <person name="Jabbari K."/>
            <person name="Kuo A."/>
            <person name="Maheswari U."/>
            <person name="Martens C."/>
            <person name="Maumus F."/>
            <person name="Otillar R.P."/>
            <person name="Rayko E."/>
            <person name="Salamov A."/>
            <person name="Vandepoele K."/>
            <person name="Beszteri B."/>
            <person name="Gruber A."/>
            <person name="Heijde M."/>
            <person name="Katinka M."/>
            <person name="Mock T."/>
            <person name="Valentin K."/>
            <person name="Verret F."/>
            <person name="Berges J.A."/>
            <person name="Brownlee C."/>
            <person name="Cadoret J.P."/>
            <person name="Chiovitti A."/>
            <person name="Choi C.J."/>
            <person name="Coesel S."/>
            <person name="De Martino A."/>
            <person name="Detter J.C."/>
            <person name="Durkin C."/>
            <person name="Falciatore A."/>
            <person name="Fournet J."/>
            <person name="Haruta M."/>
            <person name="Huysman M.J."/>
            <person name="Jenkins B.D."/>
            <person name="Jiroutova K."/>
            <person name="Jorgensen R.E."/>
            <person name="Joubert Y."/>
            <person name="Kaplan A."/>
            <person name="Kroger N."/>
            <person name="Kroth P.G."/>
            <person name="La Roche J."/>
            <person name="Lindquist E."/>
            <person name="Lommer M."/>
            <person name="Martin-Jezequel V."/>
            <person name="Lopez P.J."/>
            <person name="Lucas S."/>
            <person name="Mangogna M."/>
            <person name="McGinnis K."/>
            <person name="Medlin L.K."/>
            <person name="Montsant A."/>
            <person name="Oudot-Le Secq M.P."/>
            <person name="Napoli C."/>
            <person name="Obornik M."/>
            <person name="Parker M.S."/>
            <person name="Petit J.L."/>
            <person name="Porcel B.M."/>
            <person name="Poulsen N."/>
            <person name="Robison M."/>
            <person name="Rychlewski L."/>
            <person name="Rynearson T.A."/>
            <person name="Schmutz J."/>
            <person name="Shapiro H."/>
            <person name="Siaut M."/>
            <person name="Stanley M."/>
            <person name="Sussman M.R."/>
            <person name="Taylor A.R."/>
            <person name="Vardi A."/>
            <person name="von Dassow P."/>
            <person name="Vyverman W."/>
            <person name="Willis A."/>
            <person name="Wyrwicz L.S."/>
            <person name="Rokhsar D.S."/>
            <person name="Weissenbach J."/>
            <person name="Armbrust E.V."/>
            <person name="Green B.R."/>
            <person name="Van de Peer Y."/>
            <person name="Grigoriev I.V."/>
        </authorList>
    </citation>
    <scope>NUCLEOTIDE SEQUENCE [LARGE SCALE GENOMIC DNA]</scope>
    <source>
        <strain evidence="4 5">CCMP1335</strain>
    </source>
</reference>
<evidence type="ECO:0000256" key="1">
    <source>
        <dbReference type="SAM" id="MobiDB-lite"/>
    </source>
</evidence>
<proteinExistence type="predicted"/>
<dbReference type="GeneID" id="7450817"/>
<reference evidence="4 5" key="1">
    <citation type="journal article" date="2004" name="Science">
        <title>The genome of the diatom Thalassiosira pseudonana: ecology, evolution, and metabolism.</title>
        <authorList>
            <person name="Armbrust E.V."/>
            <person name="Berges J.A."/>
            <person name="Bowler C."/>
            <person name="Green B.R."/>
            <person name="Martinez D."/>
            <person name="Putnam N.H."/>
            <person name="Zhou S."/>
            <person name="Allen A.E."/>
            <person name="Apt K.E."/>
            <person name="Bechner M."/>
            <person name="Brzezinski M.A."/>
            <person name="Chaal B.K."/>
            <person name="Chiovitti A."/>
            <person name="Davis A.K."/>
            <person name="Demarest M.S."/>
            <person name="Detter J.C."/>
            <person name="Glavina T."/>
            <person name="Goodstein D."/>
            <person name="Hadi M.Z."/>
            <person name="Hellsten U."/>
            <person name="Hildebrand M."/>
            <person name="Jenkins B.D."/>
            <person name="Jurka J."/>
            <person name="Kapitonov V.V."/>
            <person name="Kroger N."/>
            <person name="Lau W.W."/>
            <person name="Lane T.W."/>
            <person name="Larimer F.W."/>
            <person name="Lippmeier J.C."/>
            <person name="Lucas S."/>
            <person name="Medina M."/>
            <person name="Montsant A."/>
            <person name="Obornik M."/>
            <person name="Parker M.S."/>
            <person name="Palenik B."/>
            <person name="Pazour G.J."/>
            <person name="Richardson P.M."/>
            <person name="Rynearson T.A."/>
            <person name="Saito M.A."/>
            <person name="Schwartz D.C."/>
            <person name="Thamatrakoln K."/>
            <person name="Valentin K."/>
            <person name="Vardi A."/>
            <person name="Wilkerson F.P."/>
            <person name="Rokhsar D.S."/>
        </authorList>
    </citation>
    <scope>NUCLEOTIDE SEQUENCE [LARGE SCALE GENOMIC DNA]</scope>
    <source>
        <strain evidence="4 5">CCMP1335</strain>
    </source>
</reference>
<dbReference type="OMA" id="YCSCHEL"/>
<keyword evidence="2" id="KW-0732">Signal</keyword>
<dbReference type="eggNOG" id="ENOG502SAI6">
    <property type="taxonomic scope" value="Eukaryota"/>
</dbReference>
<evidence type="ECO:0000313" key="5">
    <source>
        <dbReference type="Proteomes" id="UP000001449"/>
    </source>
</evidence>
<dbReference type="HOGENOM" id="CLU_505796_0_0_1"/>
<dbReference type="InterPro" id="IPR038726">
    <property type="entry name" value="PDDEXK_AddAB-type"/>
</dbReference>
<dbReference type="InParanoid" id="B8CBY7"/>
<feature type="signal peptide" evidence="2">
    <location>
        <begin position="1"/>
        <end position="33"/>
    </location>
</feature>
<name>B8CBY7_THAPS</name>